<dbReference type="InterPro" id="IPR013538">
    <property type="entry name" value="ASHA1/2-like_C"/>
</dbReference>
<keyword evidence="4" id="KW-1185">Reference proteome</keyword>
<sequence length="208" mass="23629">MASRITKEALQTETGRALEDWRTVLQQEAGAAWSDEEIVHYLSETYEIDDPWNRLIASDYAGQLGRKPVGQTADAGFQIGVRRTLPLSPEQLWPMLVSKQGLSLWIGEQPVFRLEPGQRFSSKQGAFGELRVVKPSQQLRMTWQLPDWEVPSMLQIRLLPGSQGKTTLSFHQEKLAGAFAREEMRLHWEDVIQHMLEFAAGREGGEAR</sequence>
<comment type="similarity">
    <text evidence="1">Belongs to the AHA1 family.</text>
</comment>
<comment type="caution">
    <text evidence="3">The sequence shown here is derived from an EMBL/GenBank/DDBJ whole genome shotgun (WGS) entry which is preliminary data.</text>
</comment>
<feature type="domain" description="Activator of Hsp90 ATPase homologue 1/2-like C-terminal" evidence="2">
    <location>
        <begin position="87"/>
        <end position="195"/>
    </location>
</feature>
<dbReference type="Gene3D" id="3.30.530.20">
    <property type="match status" value="1"/>
</dbReference>
<evidence type="ECO:0000259" key="2">
    <source>
        <dbReference type="Pfam" id="PF08327"/>
    </source>
</evidence>
<gene>
    <name evidence="3" type="ORF">O9H85_00985</name>
</gene>
<dbReference type="EMBL" id="JAQAGZ010000001">
    <property type="protein sequence ID" value="MCZ8511031.1"/>
    <property type="molecule type" value="Genomic_DNA"/>
</dbReference>
<evidence type="ECO:0000256" key="1">
    <source>
        <dbReference type="ARBA" id="ARBA00006817"/>
    </source>
</evidence>
<reference evidence="3 4" key="1">
    <citation type="submission" date="2022-12" db="EMBL/GenBank/DDBJ databases">
        <title>Draft genome sequence of Paenibacillus sp. dW9.</title>
        <authorList>
            <person name="Choi E.-W."/>
            <person name="Kim D.-U."/>
        </authorList>
    </citation>
    <scope>NUCLEOTIDE SEQUENCE [LARGE SCALE GENOMIC DNA]</scope>
    <source>
        <strain evidence="4">dW9</strain>
    </source>
</reference>
<dbReference type="RefSeq" id="WP_269879402.1">
    <property type="nucleotide sequence ID" value="NZ_JAQAGZ010000001.1"/>
</dbReference>
<accession>A0ABT4Q2D1</accession>
<evidence type="ECO:0000313" key="3">
    <source>
        <dbReference type="EMBL" id="MCZ8511031.1"/>
    </source>
</evidence>
<protein>
    <submittedName>
        <fullName evidence="3">SRPBCC domain-containing protein</fullName>
    </submittedName>
</protein>
<dbReference type="Pfam" id="PF08327">
    <property type="entry name" value="AHSA1"/>
    <property type="match status" value="1"/>
</dbReference>
<dbReference type="InterPro" id="IPR023393">
    <property type="entry name" value="START-like_dom_sf"/>
</dbReference>
<proteinExistence type="inferred from homology"/>
<dbReference type="Proteomes" id="UP001527882">
    <property type="component" value="Unassembled WGS sequence"/>
</dbReference>
<evidence type="ECO:0000313" key="4">
    <source>
        <dbReference type="Proteomes" id="UP001527882"/>
    </source>
</evidence>
<organism evidence="3 4">
    <name type="scientific">Paenibacillus gyeongsangnamensis</name>
    <dbReference type="NCBI Taxonomy" id="3388067"/>
    <lineage>
        <taxon>Bacteria</taxon>
        <taxon>Bacillati</taxon>
        <taxon>Bacillota</taxon>
        <taxon>Bacilli</taxon>
        <taxon>Bacillales</taxon>
        <taxon>Paenibacillaceae</taxon>
        <taxon>Paenibacillus</taxon>
    </lineage>
</organism>
<dbReference type="SUPFAM" id="SSF55961">
    <property type="entry name" value="Bet v1-like"/>
    <property type="match status" value="1"/>
</dbReference>
<name>A0ABT4Q2D1_9BACL</name>